<organism evidence="2 3">
    <name type="scientific">Coprinellus micaceus</name>
    <name type="common">Glistening ink-cap mushroom</name>
    <name type="synonym">Coprinus micaceus</name>
    <dbReference type="NCBI Taxonomy" id="71717"/>
    <lineage>
        <taxon>Eukaryota</taxon>
        <taxon>Fungi</taxon>
        <taxon>Dikarya</taxon>
        <taxon>Basidiomycota</taxon>
        <taxon>Agaricomycotina</taxon>
        <taxon>Agaricomycetes</taxon>
        <taxon>Agaricomycetidae</taxon>
        <taxon>Agaricales</taxon>
        <taxon>Agaricineae</taxon>
        <taxon>Psathyrellaceae</taxon>
        <taxon>Coprinellus</taxon>
    </lineage>
</organism>
<proteinExistence type="predicted"/>
<evidence type="ECO:0000313" key="2">
    <source>
        <dbReference type="EMBL" id="TEB32923.1"/>
    </source>
</evidence>
<feature type="compositionally biased region" description="Polar residues" evidence="1">
    <location>
        <begin position="44"/>
        <end position="64"/>
    </location>
</feature>
<dbReference type="EMBL" id="QPFP01000014">
    <property type="protein sequence ID" value="TEB32923.1"/>
    <property type="molecule type" value="Genomic_DNA"/>
</dbReference>
<evidence type="ECO:0000256" key="1">
    <source>
        <dbReference type="SAM" id="MobiDB-lite"/>
    </source>
</evidence>
<evidence type="ECO:0000313" key="3">
    <source>
        <dbReference type="Proteomes" id="UP000298030"/>
    </source>
</evidence>
<name>A0A4Y7TFH4_COPMI</name>
<keyword evidence="3" id="KW-1185">Reference proteome</keyword>
<sequence>MARPGKQRLPSIAEESEPATPAVEAEEHERDVIVESVDLEQADLAQSKSPEMEPSSSNSTTDESFVTASSSLALSSRSSSSSMTIAVPGTSVLCVSLLASVSHRASTFSFLLAKTTTMVWDPLKVSRSIWREAWGLSSSSILTGLAPRESRISLVGYSGLRPGLSPRSPNGRSGSSITRRPSVSHRGDFFHIVFSPVPFRFSSLIQTRSGYPDIVFGTLRSLGDHFISVNSKLFHYGVGSLYWLRVDVTFSKVVAHAGSYSEWMSESGGS</sequence>
<accession>A0A4Y7TFH4</accession>
<dbReference type="Proteomes" id="UP000298030">
    <property type="component" value="Unassembled WGS sequence"/>
</dbReference>
<reference evidence="2 3" key="1">
    <citation type="journal article" date="2019" name="Nat. Ecol. Evol.">
        <title>Megaphylogeny resolves global patterns of mushroom evolution.</title>
        <authorList>
            <person name="Varga T."/>
            <person name="Krizsan K."/>
            <person name="Foldi C."/>
            <person name="Dima B."/>
            <person name="Sanchez-Garcia M."/>
            <person name="Sanchez-Ramirez S."/>
            <person name="Szollosi G.J."/>
            <person name="Szarkandi J.G."/>
            <person name="Papp V."/>
            <person name="Albert L."/>
            <person name="Andreopoulos W."/>
            <person name="Angelini C."/>
            <person name="Antonin V."/>
            <person name="Barry K.W."/>
            <person name="Bougher N.L."/>
            <person name="Buchanan P."/>
            <person name="Buyck B."/>
            <person name="Bense V."/>
            <person name="Catcheside P."/>
            <person name="Chovatia M."/>
            <person name="Cooper J."/>
            <person name="Damon W."/>
            <person name="Desjardin D."/>
            <person name="Finy P."/>
            <person name="Geml J."/>
            <person name="Haridas S."/>
            <person name="Hughes K."/>
            <person name="Justo A."/>
            <person name="Karasinski D."/>
            <person name="Kautmanova I."/>
            <person name="Kiss B."/>
            <person name="Kocsube S."/>
            <person name="Kotiranta H."/>
            <person name="LaButti K.M."/>
            <person name="Lechner B.E."/>
            <person name="Liimatainen K."/>
            <person name="Lipzen A."/>
            <person name="Lukacs Z."/>
            <person name="Mihaltcheva S."/>
            <person name="Morgado L.N."/>
            <person name="Niskanen T."/>
            <person name="Noordeloos M.E."/>
            <person name="Ohm R.A."/>
            <person name="Ortiz-Santana B."/>
            <person name="Ovrebo C."/>
            <person name="Racz N."/>
            <person name="Riley R."/>
            <person name="Savchenko A."/>
            <person name="Shiryaev A."/>
            <person name="Soop K."/>
            <person name="Spirin V."/>
            <person name="Szebenyi C."/>
            <person name="Tomsovsky M."/>
            <person name="Tulloss R.E."/>
            <person name="Uehling J."/>
            <person name="Grigoriev I.V."/>
            <person name="Vagvolgyi C."/>
            <person name="Papp T."/>
            <person name="Martin F.M."/>
            <person name="Miettinen O."/>
            <person name="Hibbett D.S."/>
            <person name="Nagy L.G."/>
        </authorList>
    </citation>
    <scope>NUCLEOTIDE SEQUENCE [LARGE SCALE GENOMIC DNA]</scope>
    <source>
        <strain evidence="2 3">FP101781</strain>
    </source>
</reference>
<gene>
    <name evidence="2" type="ORF">FA13DRAFT_232787</name>
</gene>
<protein>
    <submittedName>
        <fullName evidence="2">Uncharacterized protein</fullName>
    </submittedName>
</protein>
<feature type="region of interest" description="Disordered" evidence="1">
    <location>
        <begin position="1"/>
        <end position="64"/>
    </location>
</feature>
<comment type="caution">
    <text evidence="2">The sequence shown here is derived from an EMBL/GenBank/DDBJ whole genome shotgun (WGS) entry which is preliminary data.</text>
</comment>
<dbReference type="AlphaFoldDB" id="A0A4Y7TFH4"/>